<name>A0AAD5XIS4_9FUNG</name>
<protein>
    <recommendedName>
        <fullName evidence="2">NodB homology domain-containing protein</fullName>
    </recommendedName>
</protein>
<dbReference type="InterPro" id="IPR002509">
    <property type="entry name" value="NODB_dom"/>
</dbReference>
<dbReference type="InterPro" id="IPR050248">
    <property type="entry name" value="Polysacc_deacetylase_ArnD"/>
</dbReference>
<dbReference type="PROSITE" id="PS51677">
    <property type="entry name" value="NODB"/>
    <property type="match status" value="1"/>
</dbReference>
<dbReference type="AlphaFoldDB" id="A0AAD5XIS4"/>
<accession>A0AAD5XIS4</accession>
<evidence type="ECO:0000256" key="1">
    <source>
        <dbReference type="SAM" id="MobiDB-lite"/>
    </source>
</evidence>
<evidence type="ECO:0000313" key="4">
    <source>
        <dbReference type="Proteomes" id="UP001212152"/>
    </source>
</evidence>
<keyword evidence="4" id="KW-1185">Reference proteome</keyword>
<dbReference type="Proteomes" id="UP001212152">
    <property type="component" value="Unassembled WGS sequence"/>
</dbReference>
<gene>
    <name evidence="3" type="ORF">HDU87_008854</name>
</gene>
<dbReference type="InterPro" id="IPR011330">
    <property type="entry name" value="Glyco_hydro/deAcase_b/a-brl"/>
</dbReference>
<evidence type="ECO:0000313" key="3">
    <source>
        <dbReference type="EMBL" id="KAJ3170079.1"/>
    </source>
</evidence>
<dbReference type="GO" id="GO:0009272">
    <property type="term" value="P:fungal-type cell wall biogenesis"/>
    <property type="evidence" value="ECO:0007669"/>
    <property type="project" value="UniProtKB-ARBA"/>
</dbReference>
<dbReference type="GO" id="GO:0004099">
    <property type="term" value="F:chitin deacetylase activity"/>
    <property type="evidence" value="ECO:0007669"/>
    <property type="project" value="UniProtKB-ARBA"/>
</dbReference>
<feature type="compositionally biased region" description="Low complexity" evidence="1">
    <location>
        <begin position="260"/>
        <end position="273"/>
    </location>
</feature>
<organism evidence="3 4">
    <name type="scientific">Geranomyces variabilis</name>
    <dbReference type="NCBI Taxonomy" id="109894"/>
    <lineage>
        <taxon>Eukaryota</taxon>
        <taxon>Fungi</taxon>
        <taxon>Fungi incertae sedis</taxon>
        <taxon>Chytridiomycota</taxon>
        <taxon>Chytridiomycota incertae sedis</taxon>
        <taxon>Chytridiomycetes</taxon>
        <taxon>Spizellomycetales</taxon>
        <taxon>Powellomycetaceae</taxon>
        <taxon>Geranomyces</taxon>
    </lineage>
</organism>
<sequence length="309" mass="30561">MALTFDDGPGTPNTAALLTILGAAGGATGTFHVDTTFLTDPAVLALLKQIYAAGHLIGIKLSPQVDATTWSAASVVAQLQMQAALVHQAIAVYPKFVRIPYQTVPSDVLTAVQAAGFVVTGWAIDSIDYAYQSTSNTNATDIGQPIVARYKGAAATAPESHPIVLFRSNLQINAFTMTNTLQVLQAAITTPLVTLDVCLSTDKYRATNCPAGGCSNISSTAASAGGTPVPGGAGAAAGAGSGGVGGAVGAGNAGGTAGAAGTATGAATSKPTASNLGDSGAVSGTSMSAQASWTLLSMGMVAAFFVCFL</sequence>
<proteinExistence type="predicted"/>
<dbReference type="EMBL" id="JADGJQ010000099">
    <property type="protein sequence ID" value="KAJ3170079.1"/>
    <property type="molecule type" value="Genomic_DNA"/>
</dbReference>
<evidence type="ECO:0000259" key="2">
    <source>
        <dbReference type="PROSITE" id="PS51677"/>
    </source>
</evidence>
<dbReference type="SUPFAM" id="SSF88713">
    <property type="entry name" value="Glycoside hydrolase/deacetylase"/>
    <property type="match status" value="1"/>
</dbReference>
<dbReference type="Pfam" id="PF01522">
    <property type="entry name" value="Polysacc_deac_1"/>
    <property type="match status" value="1"/>
</dbReference>
<dbReference type="PANTHER" id="PTHR10587">
    <property type="entry name" value="GLYCOSYL TRANSFERASE-RELATED"/>
    <property type="match status" value="1"/>
</dbReference>
<dbReference type="GO" id="GO:0005975">
    <property type="term" value="P:carbohydrate metabolic process"/>
    <property type="evidence" value="ECO:0007669"/>
    <property type="project" value="InterPro"/>
</dbReference>
<dbReference type="CDD" id="cd10917">
    <property type="entry name" value="CE4_NodB_like_6s_7s"/>
    <property type="match status" value="1"/>
</dbReference>
<dbReference type="Gene3D" id="3.20.20.370">
    <property type="entry name" value="Glycoside hydrolase/deacetylase"/>
    <property type="match status" value="1"/>
</dbReference>
<feature type="region of interest" description="Disordered" evidence="1">
    <location>
        <begin position="260"/>
        <end position="279"/>
    </location>
</feature>
<reference evidence="3" key="1">
    <citation type="submission" date="2020-05" db="EMBL/GenBank/DDBJ databases">
        <title>Phylogenomic resolution of chytrid fungi.</title>
        <authorList>
            <person name="Stajich J.E."/>
            <person name="Amses K."/>
            <person name="Simmons R."/>
            <person name="Seto K."/>
            <person name="Myers J."/>
            <person name="Bonds A."/>
            <person name="Quandt C.A."/>
            <person name="Barry K."/>
            <person name="Liu P."/>
            <person name="Grigoriev I."/>
            <person name="Longcore J.E."/>
            <person name="James T.Y."/>
        </authorList>
    </citation>
    <scope>NUCLEOTIDE SEQUENCE</scope>
    <source>
        <strain evidence="3">JEL0379</strain>
    </source>
</reference>
<comment type="caution">
    <text evidence="3">The sequence shown here is derived from an EMBL/GenBank/DDBJ whole genome shotgun (WGS) entry which is preliminary data.</text>
</comment>
<feature type="domain" description="NodB homology" evidence="2">
    <location>
        <begin position="1"/>
        <end position="200"/>
    </location>
</feature>